<dbReference type="Proteomes" id="UP000298781">
    <property type="component" value="Chromosome"/>
</dbReference>
<name>A0A4D7B7Q6_9HYPH</name>
<keyword evidence="2" id="KW-1185">Reference proteome</keyword>
<dbReference type="InterPro" id="IPR003718">
    <property type="entry name" value="OsmC/Ohr_fam"/>
</dbReference>
<gene>
    <name evidence="1" type="ORF">E8M01_23300</name>
</gene>
<dbReference type="InterPro" id="IPR036102">
    <property type="entry name" value="OsmC/Ohrsf"/>
</dbReference>
<dbReference type="PANTHER" id="PTHR39624">
    <property type="entry name" value="PROTEIN INVOLVED IN RIMO-MEDIATED BETA-METHYLTHIOLATION OF RIBOSOMAL PROTEIN S12 YCAO"/>
    <property type="match status" value="1"/>
</dbReference>
<reference evidence="1 2" key="1">
    <citation type="submission" date="2019-04" db="EMBL/GenBank/DDBJ databases">
        <title>Phreatobacter aquaticus sp. nov.</title>
        <authorList>
            <person name="Choi A."/>
        </authorList>
    </citation>
    <scope>NUCLEOTIDE SEQUENCE [LARGE SCALE GENOMIC DNA]</scope>
    <source>
        <strain evidence="1 2">KCTC 52518</strain>
    </source>
</reference>
<dbReference type="PANTHER" id="PTHR39624:SF2">
    <property type="entry name" value="OSMC-LIKE PROTEIN"/>
    <property type="match status" value="1"/>
</dbReference>
<dbReference type="EMBL" id="CP039690">
    <property type="protein sequence ID" value="QCI66913.1"/>
    <property type="molecule type" value="Genomic_DNA"/>
</dbReference>
<sequence length="128" mass="14080">MAHVHAHIGKEQYAVAIEARGHRLVSDEPEALCGGDKGPAPFDLLLSSLGACTAITLKMYAERKQWPLDGLGVELRYIKTVEAVHIERVLTPEGDLDAEQRSRLAEIAEKTPVTLALKPGIEIRTEMR</sequence>
<dbReference type="SUPFAM" id="SSF82784">
    <property type="entry name" value="OsmC-like"/>
    <property type="match status" value="1"/>
</dbReference>
<accession>A0A4D7B7Q6</accession>
<proteinExistence type="predicted"/>
<dbReference type="OrthoDB" id="9789573at2"/>
<protein>
    <submittedName>
        <fullName evidence="1">OsmC family protein</fullName>
    </submittedName>
</protein>
<evidence type="ECO:0000313" key="1">
    <source>
        <dbReference type="EMBL" id="QCI66913.1"/>
    </source>
</evidence>
<dbReference type="InterPro" id="IPR015946">
    <property type="entry name" value="KH_dom-like_a/b"/>
</dbReference>
<dbReference type="KEGG" id="pstg:E8M01_23300"/>
<dbReference type="AlphaFoldDB" id="A0A4D7B7Q6"/>
<dbReference type="Gene3D" id="3.30.300.20">
    <property type="match status" value="1"/>
</dbReference>
<evidence type="ECO:0000313" key="2">
    <source>
        <dbReference type="Proteomes" id="UP000298781"/>
    </source>
</evidence>
<dbReference type="Pfam" id="PF02566">
    <property type="entry name" value="OsmC"/>
    <property type="match status" value="1"/>
</dbReference>
<organism evidence="1 2">
    <name type="scientific">Phreatobacter stygius</name>
    <dbReference type="NCBI Taxonomy" id="1940610"/>
    <lineage>
        <taxon>Bacteria</taxon>
        <taxon>Pseudomonadati</taxon>
        <taxon>Pseudomonadota</taxon>
        <taxon>Alphaproteobacteria</taxon>
        <taxon>Hyphomicrobiales</taxon>
        <taxon>Phreatobacteraceae</taxon>
        <taxon>Phreatobacter</taxon>
    </lineage>
</organism>
<dbReference type="RefSeq" id="WP_136962351.1">
    <property type="nucleotide sequence ID" value="NZ_CP039690.1"/>
</dbReference>